<feature type="non-terminal residue" evidence="1">
    <location>
        <position position="31"/>
    </location>
</feature>
<organism evidence="1">
    <name type="scientific">marine sediment metagenome</name>
    <dbReference type="NCBI Taxonomy" id="412755"/>
    <lineage>
        <taxon>unclassified sequences</taxon>
        <taxon>metagenomes</taxon>
        <taxon>ecological metagenomes</taxon>
    </lineage>
</organism>
<sequence>LLNELMKYLKDHKLRNFKAIIASASALPLSD</sequence>
<accession>X1USU0</accession>
<evidence type="ECO:0000313" key="1">
    <source>
        <dbReference type="EMBL" id="GAJ20524.1"/>
    </source>
</evidence>
<comment type="caution">
    <text evidence="1">The sequence shown here is derived from an EMBL/GenBank/DDBJ whole genome shotgun (WGS) entry which is preliminary data.</text>
</comment>
<dbReference type="EMBL" id="BARW01043526">
    <property type="protein sequence ID" value="GAJ20524.1"/>
    <property type="molecule type" value="Genomic_DNA"/>
</dbReference>
<name>X1USU0_9ZZZZ</name>
<proteinExistence type="predicted"/>
<reference evidence="1" key="1">
    <citation type="journal article" date="2014" name="Front. Microbiol.">
        <title>High frequency of phylogenetically diverse reductive dehalogenase-homologous genes in deep subseafloor sedimentary metagenomes.</title>
        <authorList>
            <person name="Kawai M."/>
            <person name="Futagami T."/>
            <person name="Toyoda A."/>
            <person name="Takaki Y."/>
            <person name="Nishi S."/>
            <person name="Hori S."/>
            <person name="Arai W."/>
            <person name="Tsubouchi T."/>
            <person name="Morono Y."/>
            <person name="Uchiyama I."/>
            <person name="Ito T."/>
            <person name="Fujiyama A."/>
            <person name="Inagaki F."/>
            <person name="Takami H."/>
        </authorList>
    </citation>
    <scope>NUCLEOTIDE SEQUENCE</scope>
    <source>
        <strain evidence="1">Expedition CK06-06</strain>
    </source>
</reference>
<gene>
    <name evidence="1" type="ORF">S12H4_63678</name>
</gene>
<protein>
    <submittedName>
        <fullName evidence="1">Uncharacterized protein</fullName>
    </submittedName>
</protein>
<feature type="non-terminal residue" evidence="1">
    <location>
        <position position="1"/>
    </location>
</feature>
<dbReference type="AlphaFoldDB" id="X1USU0"/>